<organism evidence="2 4">
    <name type="scientific">Segatella copri</name>
    <dbReference type="NCBI Taxonomy" id="165179"/>
    <lineage>
        <taxon>Bacteria</taxon>
        <taxon>Pseudomonadati</taxon>
        <taxon>Bacteroidota</taxon>
        <taxon>Bacteroidia</taxon>
        <taxon>Bacteroidales</taxon>
        <taxon>Prevotellaceae</taxon>
        <taxon>Segatella</taxon>
    </lineage>
</organism>
<dbReference type="Proteomes" id="UP000442105">
    <property type="component" value="Unassembled WGS sequence"/>
</dbReference>
<evidence type="ECO:0000313" key="2">
    <source>
        <dbReference type="EMBL" id="MQN81291.1"/>
    </source>
</evidence>
<evidence type="ECO:0000313" key="3">
    <source>
        <dbReference type="Proteomes" id="UP000442105"/>
    </source>
</evidence>
<comment type="caution">
    <text evidence="2">The sequence shown here is derived from an EMBL/GenBank/DDBJ whole genome shotgun (WGS) entry which is preliminary data.</text>
</comment>
<accession>A0A646FWA7</accession>
<gene>
    <name evidence="2" type="ORF">F7D73_10095</name>
    <name evidence="1" type="ORF">F7D95_15170</name>
</gene>
<evidence type="ECO:0000313" key="4">
    <source>
        <dbReference type="Proteomes" id="UP000480425"/>
    </source>
</evidence>
<reference evidence="3 4" key="1">
    <citation type="submission" date="2019-09" db="EMBL/GenBank/DDBJ databases">
        <title>Distinct polysaccharide growth profiles of human intestinal Prevotella copri isolates.</title>
        <authorList>
            <person name="Fehlner-Peach H."/>
            <person name="Magnabosco C."/>
            <person name="Raghavan V."/>
            <person name="Scher J.U."/>
            <person name="Tett A."/>
            <person name="Cox L.M."/>
            <person name="Gottsegen C."/>
            <person name="Watters A."/>
            <person name="Wiltshire- Gordon J.D."/>
            <person name="Segata N."/>
            <person name="Bonneau R."/>
            <person name="Littman D.R."/>
        </authorList>
    </citation>
    <scope>NUCLEOTIDE SEQUENCE [LARGE SCALE GENOMIC DNA]</scope>
    <source>
        <strain evidence="2">IA622</strain>
        <strain evidence="4">iA622</strain>
        <strain evidence="3">iAQ1179</strain>
        <strain evidence="1">IAQ1179</strain>
    </source>
</reference>
<dbReference type="EMBL" id="VZCW01000382">
    <property type="protein sequence ID" value="MQN14099.1"/>
    <property type="molecule type" value="Genomic_DNA"/>
</dbReference>
<dbReference type="OrthoDB" id="9882326at2"/>
<dbReference type="RefSeq" id="WP_153081883.1">
    <property type="nucleotide sequence ID" value="NZ_VZCB01000079.1"/>
</dbReference>
<sequence>MKKELADNIISQIKKDKVQQATITLKSGKEIEFNPTDDDCRLMKQPDSIYSSSILIIEGEGGTSFIECEEIAMINI</sequence>
<proteinExistence type="predicted"/>
<dbReference type="AlphaFoldDB" id="A0A646FWA7"/>
<name>A0A646FWA7_9BACT</name>
<dbReference type="Proteomes" id="UP000480425">
    <property type="component" value="Unassembled WGS sequence"/>
</dbReference>
<dbReference type="EMBL" id="VZCB01000079">
    <property type="protein sequence ID" value="MQN81291.1"/>
    <property type="molecule type" value="Genomic_DNA"/>
</dbReference>
<protein>
    <submittedName>
        <fullName evidence="2">Uncharacterized protein</fullName>
    </submittedName>
</protein>
<evidence type="ECO:0000313" key="1">
    <source>
        <dbReference type="EMBL" id="MQN14099.1"/>
    </source>
</evidence>